<proteinExistence type="predicted"/>
<organism evidence="1 2">
    <name type="scientific">Rubroshorea leprosula</name>
    <dbReference type="NCBI Taxonomy" id="152421"/>
    <lineage>
        <taxon>Eukaryota</taxon>
        <taxon>Viridiplantae</taxon>
        <taxon>Streptophyta</taxon>
        <taxon>Embryophyta</taxon>
        <taxon>Tracheophyta</taxon>
        <taxon>Spermatophyta</taxon>
        <taxon>Magnoliopsida</taxon>
        <taxon>eudicotyledons</taxon>
        <taxon>Gunneridae</taxon>
        <taxon>Pentapetalae</taxon>
        <taxon>rosids</taxon>
        <taxon>malvids</taxon>
        <taxon>Malvales</taxon>
        <taxon>Dipterocarpaceae</taxon>
        <taxon>Rubroshorea</taxon>
    </lineage>
</organism>
<dbReference type="Proteomes" id="UP001054252">
    <property type="component" value="Unassembled WGS sequence"/>
</dbReference>
<dbReference type="AlphaFoldDB" id="A0AAV5K7M3"/>
<evidence type="ECO:0000313" key="2">
    <source>
        <dbReference type="Proteomes" id="UP001054252"/>
    </source>
</evidence>
<reference evidence="1 2" key="1">
    <citation type="journal article" date="2021" name="Commun. Biol.">
        <title>The genome of Shorea leprosula (Dipterocarpaceae) highlights the ecological relevance of drought in aseasonal tropical rainforests.</title>
        <authorList>
            <person name="Ng K.K.S."/>
            <person name="Kobayashi M.J."/>
            <person name="Fawcett J.A."/>
            <person name="Hatakeyama M."/>
            <person name="Paape T."/>
            <person name="Ng C.H."/>
            <person name="Ang C.C."/>
            <person name="Tnah L.H."/>
            <person name="Lee C.T."/>
            <person name="Nishiyama T."/>
            <person name="Sese J."/>
            <person name="O'Brien M.J."/>
            <person name="Copetti D."/>
            <person name="Mohd Noor M.I."/>
            <person name="Ong R.C."/>
            <person name="Putra M."/>
            <person name="Sireger I.Z."/>
            <person name="Indrioko S."/>
            <person name="Kosugi Y."/>
            <person name="Izuno A."/>
            <person name="Isagi Y."/>
            <person name="Lee S.L."/>
            <person name="Shimizu K.K."/>
        </authorList>
    </citation>
    <scope>NUCLEOTIDE SEQUENCE [LARGE SCALE GENOMIC DNA]</scope>
    <source>
        <strain evidence="1">214</strain>
    </source>
</reference>
<protein>
    <submittedName>
        <fullName evidence="1">Uncharacterized protein</fullName>
    </submittedName>
</protein>
<evidence type="ECO:0000313" key="1">
    <source>
        <dbReference type="EMBL" id="GKV20237.1"/>
    </source>
</evidence>
<name>A0AAV5K7M3_9ROSI</name>
<sequence>MVRGEGEVKDFQATSGRVRSTREKARVGKGFTCVRRVEHICV</sequence>
<dbReference type="EMBL" id="BPVZ01000054">
    <property type="protein sequence ID" value="GKV20237.1"/>
    <property type="molecule type" value="Genomic_DNA"/>
</dbReference>
<keyword evidence="2" id="KW-1185">Reference proteome</keyword>
<accession>A0AAV5K7M3</accession>
<gene>
    <name evidence="1" type="ORF">SLEP1_g30394</name>
</gene>
<comment type="caution">
    <text evidence="1">The sequence shown here is derived from an EMBL/GenBank/DDBJ whole genome shotgun (WGS) entry which is preliminary data.</text>
</comment>